<dbReference type="EMBL" id="CP001280">
    <property type="protein sequence ID" value="ACK50530.1"/>
    <property type="molecule type" value="Genomic_DNA"/>
</dbReference>
<keyword evidence="5 9" id="KW-0808">Transferase</keyword>
<evidence type="ECO:0000256" key="8">
    <source>
        <dbReference type="ARBA" id="ARBA00022909"/>
    </source>
</evidence>
<evidence type="ECO:0000256" key="5">
    <source>
        <dbReference type="ARBA" id="ARBA00022679"/>
    </source>
</evidence>
<evidence type="ECO:0000256" key="1">
    <source>
        <dbReference type="ARBA" id="ARBA00000012"/>
    </source>
</evidence>
<dbReference type="GO" id="GO:0005829">
    <property type="term" value="C:cytosol"/>
    <property type="evidence" value="ECO:0007669"/>
    <property type="project" value="TreeGrafter"/>
</dbReference>
<comment type="pathway">
    <text evidence="3 9">Cofactor biosynthesis; tetrahydrofolate biosynthesis; 7,8-dihydrofolate from 2-amino-4-hydroxy-6-hydroxymethyl-7,8-dihydropteridine diphosphate and 4-aminobenzoate: step 1/2.</text>
</comment>
<dbReference type="GO" id="GO:0046656">
    <property type="term" value="P:folic acid biosynthetic process"/>
    <property type="evidence" value="ECO:0007669"/>
    <property type="project" value="UniProtKB-KW"/>
</dbReference>
<comment type="similarity">
    <text evidence="9">Belongs to the DHPS family.</text>
</comment>
<dbReference type="InterPro" id="IPR000489">
    <property type="entry name" value="Pterin-binding_dom"/>
</dbReference>
<protein>
    <recommendedName>
        <fullName evidence="4 9">Dihydropteroate synthase</fullName>
        <shortName evidence="9">DHPS</shortName>
        <ecNumber evidence="4 9">2.5.1.15</ecNumber>
    </recommendedName>
    <alternativeName>
        <fullName evidence="9">Dihydropteroate pyrophosphorylase</fullName>
    </alternativeName>
</protein>
<keyword evidence="8 9" id="KW-0289">Folate biosynthesis</keyword>
<dbReference type="STRING" id="395965.Msil_1581"/>
<dbReference type="KEGG" id="msl:Msil_1581"/>
<dbReference type="InterPro" id="IPR045031">
    <property type="entry name" value="DHP_synth-like"/>
</dbReference>
<organism evidence="11 12">
    <name type="scientific">Methylocella silvestris (strain DSM 15510 / CIP 108128 / LMG 27833 / NCIMB 13906 / BL2)</name>
    <dbReference type="NCBI Taxonomy" id="395965"/>
    <lineage>
        <taxon>Bacteria</taxon>
        <taxon>Pseudomonadati</taxon>
        <taxon>Pseudomonadota</taxon>
        <taxon>Alphaproteobacteria</taxon>
        <taxon>Hyphomicrobiales</taxon>
        <taxon>Beijerinckiaceae</taxon>
        <taxon>Methylocella</taxon>
    </lineage>
</organism>
<dbReference type="GO" id="GO:0004156">
    <property type="term" value="F:dihydropteroate synthase activity"/>
    <property type="evidence" value="ECO:0007669"/>
    <property type="project" value="UniProtKB-EC"/>
</dbReference>
<gene>
    <name evidence="11" type="ordered locus">Msil_1581</name>
</gene>
<dbReference type="SUPFAM" id="SSF51717">
    <property type="entry name" value="Dihydropteroate synthetase-like"/>
    <property type="match status" value="1"/>
</dbReference>
<evidence type="ECO:0000259" key="10">
    <source>
        <dbReference type="PROSITE" id="PS50972"/>
    </source>
</evidence>
<dbReference type="InterPro" id="IPR006390">
    <property type="entry name" value="DHP_synth_dom"/>
</dbReference>
<reference evidence="11 12" key="1">
    <citation type="journal article" date="2010" name="J. Bacteriol.">
        <title>Complete genome sequence of the aerobic facultative methanotroph Methylocella silvestris BL2.</title>
        <authorList>
            <person name="Chen Y."/>
            <person name="Crombie A."/>
            <person name="Rahman M.T."/>
            <person name="Dedysh S.N."/>
            <person name="Liesack W."/>
            <person name="Stott M.B."/>
            <person name="Alam M."/>
            <person name="Theisen A.R."/>
            <person name="Murrell J.C."/>
            <person name="Dunfield P.F."/>
        </authorList>
    </citation>
    <scope>NUCLEOTIDE SEQUENCE [LARGE SCALE GENOMIC DNA]</scope>
    <source>
        <strain evidence="12">DSM 15510 / CIP 108128 / LMG 27833 / NCIMB 13906 / BL2</strain>
    </source>
</reference>
<evidence type="ECO:0000256" key="7">
    <source>
        <dbReference type="ARBA" id="ARBA00022842"/>
    </source>
</evidence>
<dbReference type="PANTHER" id="PTHR20941">
    <property type="entry name" value="FOLATE SYNTHESIS PROTEINS"/>
    <property type="match status" value="1"/>
</dbReference>
<evidence type="ECO:0000256" key="2">
    <source>
        <dbReference type="ARBA" id="ARBA00001946"/>
    </source>
</evidence>
<evidence type="ECO:0000313" key="12">
    <source>
        <dbReference type="Proteomes" id="UP000002257"/>
    </source>
</evidence>
<comment type="cofactor">
    <cofactor evidence="2 9">
        <name>Mg(2+)</name>
        <dbReference type="ChEBI" id="CHEBI:18420"/>
    </cofactor>
</comment>
<dbReference type="CDD" id="cd00739">
    <property type="entry name" value="DHPS"/>
    <property type="match status" value="1"/>
</dbReference>
<dbReference type="PROSITE" id="PS00792">
    <property type="entry name" value="DHPS_1"/>
    <property type="match status" value="1"/>
</dbReference>
<dbReference type="NCBIfam" id="TIGR01496">
    <property type="entry name" value="DHPS"/>
    <property type="match status" value="1"/>
</dbReference>
<keyword evidence="7 9" id="KW-0460">Magnesium</keyword>
<dbReference type="HOGENOM" id="CLU_008023_1_3_5"/>
<dbReference type="GO" id="GO:0046872">
    <property type="term" value="F:metal ion binding"/>
    <property type="evidence" value="ECO:0007669"/>
    <property type="project" value="UniProtKB-KW"/>
</dbReference>
<evidence type="ECO:0000313" key="11">
    <source>
        <dbReference type="EMBL" id="ACK50530.1"/>
    </source>
</evidence>
<dbReference type="UniPathway" id="UPA00077">
    <property type="reaction ID" value="UER00156"/>
</dbReference>
<dbReference type="Pfam" id="PF00809">
    <property type="entry name" value="Pterin_bind"/>
    <property type="match status" value="1"/>
</dbReference>
<comment type="catalytic activity">
    <reaction evidence="1">
        <text>(7,8-dihydropterin-6-yl)methyl diphosphate + 4-aminobenzoate = 7,8-dihydropteroate + diphosphate</text>
        <dbReference type="Rhea" id="RHEA:19949"/>
        <dbReference type="ChEBI" id="CHEBI:17836"/>
        <dbReference type="ChEBI" id="CHEBI:17839"/>
        <dbReference type="ChEBI" id="CHEBI:33019"/>
        <dbReference type="ChEBI" id="CHEBI:72950"/>
        <dbReference type="EC" id="2.5.1.15"/>
    </reaction>
</comment>
<evidence type="ECO:0000256" key="6">
    <source>
        <dbReference type="ARBA" id="ARBA00022723"/>
    </source>
</evidence>
<evidence type="ECO:0000256" key="9">
    <source>
        <dbReference type="RuleBase" id="RU361205"/>
    </source>
</evidence>
<dbReference type="AlphaFoldDB" id="B8EI48"/>
<dbReference type="InterPro" id="IPR011005">
    <property type="entry name" value="Dihydropteroate_synth-like_sf"/>
</dbReference>
<proteinExistence type="inferred from homology"/>
<dbReference type="Gene3D" id="3.20.20.20">
    <property type="entry name" value="Dihydropteroate synthase-like"/>
    <property type="match status" value="1"/>
</dbReference>
<sequence length="290" mass="30469">MSETGAIAVDPDSMAHKRDAFLARIGLGALIMGIVNVTPDSFSDGGKFETAAAAVAQARRLAQEGAAIIDVGAESTRPGHEPVPAEVERARLEPLLGAIVASVAEPVSIDTSKASVARFATGQGVAFINDVWGLQRDPAMADVVAESGAGVVIMHNRGELDPECDIVDDMRRFFDKSLMLAEKAGVPRQRIILDPGVGFGKTRQQNLQAIHGMRALLTYELPILLGVSRKSLLRSLVPDAPVSAAQVEPRLVATIAANLAGAAAGAAIFRVHDVADHVAAFKVFDAIERA</sequence>
<dbReference type="EC" id="2.5.1.15" evidence="4 9"/>
<dbReference type="Proteomes" id="UP000002257">
    <property type="component" value="Chromosome"/>
</dbReference>
<keyword evidence="12" id="KW-1185">Reference proteome</keyword>
<feature type="domain" description="Pterin-binding" evidence="10">
    <location>
        <begin position="29"/>
        <end position="282"/>
    </location>
</feature>
<dbReference type="PROSITE" id="PS00793">
    <property type="entry name" value="DHPS_2"/>
    <property type="match status" value="1"/>
</dbReference>
<name>B8EI48_METSB</name>
<keyword evidence="6 9" id="KW-0479">Metal-binding</keyword>
<dbReference type="RefSeq" id="WP_012590600.1">
    <property type="nucleotide sequence ID" value="NC_011666.1"/>
</dbReference>
<evidence type="ECO:0000256" key="4">
    <source>
        <dbReference type="ARBA" id="ARBA00012458"/>
    </source>
</evidence>
<dbReference type="eggNOG" id="COG0294">
    <property type="taxonomic scope" value="Bacteria"/>
</dbReference>
<accession>B8EI48</accession>
<evidence type="ECO:0000256" key="3">
    <source>
        <dbReference type="ARBA" id="ARBA00004763"/>
    </source>
</evidence>
<dbReference type="GO" id="GO:0046654">
    <property type="term" value="P:tetrahydrofolate biosynthetic process"/>
    <property type="evidence" value="ECO:0007669"/>
    <property type="project" value="UniProtKB-UniPathway"/>
</dbReference>
<comment type="function">
    <text evidence="9">Catalyzes the condensation of para-aminobenzoate (pABA) with 6-hydroxymethyl-7,8-dihydropterin diphosphate (DHPt-PP) to form 7,8-dihydropteroate (H2Pte), the immediate precursor of folate derivatives.</text>
</comment>
<dbReference type="PROSITE" id="PS50972">
    <property type="entry name" value="PTERIN_BINDING"/>
    <property type="match status" value="1"/>
</dbReference>
<dbReference type="PANTHER" id="PTHR20941:SF1">
    <property type="entry name" value="FOLIC ACID SYNTHESIS PROTEIN FOL1"/>
    <property type="match status" value="1"/>
</dbReference>